<feature type="compositionally biased region" description="Basic and acidic residues" evidence="1">
    <location>
        <begin position="97"/>
        <end position="109"/>
    </location>
</feature>
<sequence length="109" mass="12865">IVPSIPRPTLSLDAPIQPRTYLSPSNTSRKDIPKYFARKAHSQGSIFPDPYCEDEKDELLEENITTTLDSKLKHQIEEKRRRNTLSARKSRQRRIQHLQELERQRDDLQ</sequence>
<dbReference type="SUPFAM" id="SSF57959">
    <property type="entry name" value="Leucine zipper domain"/>
    <property type="match status" value="1"/>
</dbReference>
<feature type="domain" description="BZIP" evidence="2">
    <location>
        <begin position="79"/>
        <end position="93"/>
    </location>
</feature>
<name>A0A2A9NEH4_9AGAR</name>
<dbReference type="PROSITE" id="PS00036">
    <property type="entry name" value="BZIP_BASIC"/>
    <property type="match status" value="1"/>
</dbReference>
<dbReference type="GO" id="GO:0003700">
    <property type="term" value="F:DNA-binding transcription factor activity"/>
    <property type="evidence" value="ECO:0007669"/>
    <property type="project" value="InterPro"/>
</dbReference>
<evidence type="ECO:0000313" key="4">
    <source>
        <dbReference type="Proteomes" id="UP000242287"/>
    </source>
</evidence>
<gene>
    <name evidence="3" type="ORF">AMATHDRAFT_89807</name>
</gene>
<proteinExistence type="predicted"/>
<accession>A0A2A9NEH4</accession>
<evidence type="ECO:0000259" key="2">
    <source>
        <dbReference type="PROSITE" id="PS00036"/>
    </source>
</evidence>
<feature type="region of interest" description="Disordered" evidence="1">
    <location>
        <begin position="1"/>
        <end position="30"/>
    </location>
</feature>
<dbReference type="InterPro" id="IPR046347">
    <property type="entry name" value="bZIP_sf"/>
</dbReference>
<evidence type="ECO:0000256" key="1">
    <source>
        <dbReference type="SAM" id="MobiDB-lite"/>
    </source>
</evidence>
<feature type="non-terminal residue" evidence="3">
    <location>
        <position position="1"/>
    </location>
</feature>
<dbReference type="STRING" id="703135.A0A2A9NEH4"/>
<keyword evidence="4" id="KW-1185">Reference proteome</keyword>
<feature type="non-terminal residue" evidence="3">
    <location>
        <position position="109"/>
    </location>
</feature>
<reference evidence="3 4" key="1">
    <citation type="submission" date="2014-02" db="EMBL/GenBank/DDBJ databases">
        <title>Transposable element dynamics among asymbiotic and ectomycorrhizal Amanita fungi.</title>
        <authorList>
            <consortium name="DOE Joint Genome Institute"/>
            <person name="Hess J."/>
            <person name="Skrede I."/>
            <person name="Wolfe B."/>
            <person name="LaButti K."/>
            <person name="Ohm R.A."/>
            <person name="Grigoriev I.V."/>
            <person name="Pringle A."/>
        </authorList>
    </citation>
    <scope>NUCLEOTIDE SEQUENCE [LARGE SCALE GENOMIC DNA]</scope>
    <source>
        <strain evidence="3 4">SKay4041</strain>
    </source>
</reference>
<evidence type="ECO:0000313" key="3">
    <source>
        <dbReference type="EMBL" id="PFH46657.1"/>
    </source>
</evidence>
<dbReference type="Gene3D" id="3.30.160.60">
    <property type="entry name" value="Classic Zinc Finger"/>
    <property type="match status" value="1"/>
</dbReference>
<dbReference type="EMBL" id="KZ302170">
    <property type="protein sequence ID" value="PFH46657.1"/>
    <property type="molecule type" value="Genomic_DNA"/>
</dbReference>
<dbReference type="AlphaFoldDB" id="A0A2A9NEH4"/>
<dbReference type="OrthoDB" id="2257100at2759"/>
<dbReference type="Proteomes" id="UP000242287">
    <property type="component" value="Unassembled WGS sequence"/>
</dbReference>
<organism evidence="3 4">
    <name type="scientific">Amanita thiersii Skay4041</name>
    <dbReference type="NCBI Taxonomy" id="703135"/>
    <lineage>
        <taxon>Eukaryota</taxon>
        <taxon>Fungi</taxon>
        <taxon>Dikarya</taxon>
        <taxon>Basidiomycota</taxon>
        <taxon>Agaricomycotina</taxon>
        <taxon>Agaricomycetes</taxon>
        <taxon>Agaricomycetidae</taxon>
        <taxon>Agaricales</taxon>
        <taxon>Pluteineae</taxon>
        <taxon>Amanitaceae</taxon>
        <taxon>Amanita</taxon>
    </lineage>
</organism>
<dbReference type="CDD" id="cd12193">
    <property type="entry name" value="bZIP_GCN4"/>
    <property type="match status" value="1"/>
</dbReference>
<protein>
    <recommendedName>
        <fullName evidence="2">BZIP domain-containing protein</fullName>
    </recommendedName>
</protein>
<dbReference type="InterPro" id="IPR004827">
    <property type="entry name" value="bZIP"/>
</dbReference>
<feature type="region of interest" description="Disordered" evidence="1">
    <location>
        <begin position="75"/>
        <end position="109"/>
    </location>
</feature>